<dbReference type="InterPro" id="IPR013783">
    <property type="entry name" value="Ig-like_fold"/>
</dbReference>
<dbReference type="InterPro" id="IPR011635">
    <property type="entry name" value="CARDB"/>
</dbReference>
<evidence type="ECO:0000313" key="4">
    <source>
        <dbReference type="Proteomes" id="UP000199170"/>
    </source>
</evidence>
<gene>
    <name evidence="3" type="ORF">SAMN04487946_101697</name>
</gene>
<keyword evidence="1" id="KW-0472">Membrane</keyword>
<evidence type="ECO:0000259" key="2">
    <source>
        <dbReference type="Pfam" id="PF07705"/>
    </source>
</evidence>
<name>A0A1H3DQE5_9EURY</name>
<organism evidence="3 4">
    <name type="scientific">Halobellus clavatus</name>
    <dbReference type="NCBI Taxonomy" id="660517"/>
    <lineage>
        <taxon>Archaea</taxon>
        <taxon>Methanobacteriati</taxon>
        <taxon>Methanobacteriota</taxon>
        <taxon>Stenosarchaea group</taxon>
        <taxon>Halobacteria</taxon>
        <taxon>Halobacteriales</taxon>
        <taxon>Haloferacaceae</taxon>
        <taxon>Halobellus</taxon>
    </lineage>
</organism>
<keyword evidence="4" id="KW-1185">Reference proteome</keyword>
<reference evidence="4" key="1">
    <citation type="submission" date="2016-10" db="EMBL/GenBank/DDBJ databases">
        <authorList>
            <person name="Varghese N."/>
            <person name="Submissions S."/>
        </authorList>
    </citation>
    <scope>NUCLEOTIDE SEQUENCE [LARGE SCALE GENOMIC DNA]</scope>
    <source>
        <strain evidence="4">CGMCC 1.10118</strain>
    </source>
</reference>
<evidence type="ECO:0000313" key="3">
    <source>
        <dbReference type="EMBL" id="SDX68308.1"/>
    </source>
</evidence>
<dbReference type="OrthoDB" id="56770at2157"/>
<dbReference type="EMBL" id="FNPB01000001">
    <property type="protein sequence ID" value="SDX68308.1"/>
    <property type="molecule type" value="Genomic_DNA"/>
</dbReference>
<dbReference type="Pfam" id="PF07705">
    <property type="entry name" value="CARDB"/>
    <property type="match status" value="1"/>
</dbReference>
<dbReference type="PANTHER" id="PTHR35902:SF3">
    <property type="entry name" value="NPCBM-ASSOCIATED, NEW3 DOMAIN OF ALPHA-GALACTOSIDASE"/>
    <property type="match status" value="1"/>
</dbReference>
<proteinExistence type="predicted"/>
<dbReference type="PANTHER" id="PTHR35902">
    <property type="entry name" value="S-LAYER DOMAIN-LIKE PROTEIN-RELATED"/>
    <property type="match status" value="1"/>
</dbReference>
<protein>
    <submittedName>
        <fullName evidence="3">Uncharacterized conserved protein</fullName>
    </submittedName>
</protein>
<feature type="transmembrane region" description="Helical" evidence="1">
    <location>
        <begin position="492"/>
        <end position="513"/>
    </location>
</feature>
<dbReference type="Gene3D" id="2.60.40.10">
    <property type="entry name" value="Immunoglobulins"/>
    <property type="match status" value="3"/>
</dbReference>
<sequence length="515" mass="54312">MKRVALVVLLVASVVLSAAPVAALTSNPEIQTVVASPTIQPGGTNHVSFQLLNDGTGAEDETRDAYNVHIRPANTVGPIEVDTNHLYVASLPDGAPASLSLSLDVPSNIDSGTYRVPLRLSYEYNNGAGGDVERKTTVSLPVRVERGPQFDVVDTDSSAPVGGSGTLEVTIRNVGTSAAYDSTLSLSASSPSVSLGSSDSSTRFVDTWERGENRTFEFETALRDSAATGNYSLSAQIDFEKPGGTTGSTPSLAVPLHALPETTFDVSNVSRSLQVDENGTVSLTLRNDGPVSVADATVTLRSPHSAIRVAGSANATRFVGYWAPGERRTVTYEVRATAAAEPQNYSLPVSVAYRGADGDYATDRIGPIGVTPALEQPTFAVEPMNTTLGIDSTNAVRVRVRNVGNERLTDVHAHLAVDAPYESNNPTSYVASLPPGESVTMTFEVTTPEDGVPTRDAIPLTVTADTPDDERITSDRYFVPITITTAGGTTRLLSTVGVGVVALAVLGGAWWWYER</sequence>
<keyword evidence="1" id="KW-1133">Transmembrane helix</keyword>
<dbReference type="RefSeq" id="WP_089765144.1">
    <property type="nucleotide sequence ID" value="NZ_FNPB01000001.1"/>
</dbReference>
<dbReference type="STRING" id="660517.SAMN04487946_101697"/>
<dbReference type="AlphaFoldDB" id="A0A1H3DQE5"/>
<feature type="domain" description="CARDB" evidence="2">
    <location>
        <begin position="387"/>
        <end position="466"/>
    </location>
</feature>
<accession>A0A1H3DQE5</accession>
<evidence type="ECO:0000256" key="1">
    <source>
        <dbReference type="SAM" id="Phobius"/>
    </source>
</evidence>
<keyword evidence="1" id="KW-0812">Transmembrane</keyword>
<dbReference type="Proteomes" id="UP000199170">
    <property type="component" value="Unassembled WGS sequence"/>
</dbReference>